<keyword evidence="2" id="KW-1185">Reference proteome</keyword>
<reference evidence="1 2" key="1">
    <citation type="submission" date="2019-05" db="EMBL/GenBank/DDBJ databases">
        <title>Another draft genome of Portunus trituberculatus and its Hox gene families provides insights of decapod evolution.</title>
        <authorList>
            <person name="Jeong J.-H."/>
            <person name="Song I."/>
            <person name="Kim S."/>
            <person name="Choi T."/>
            <person name="Kim D."/>
            <person name="Ryu S."/>
            <person name="Kim W."/>
        </authorList>
    </citation>
    <scope>NUCLEOTIDE SEQUENCE [LARGE SCALE GENOMIC DNA]</scope>
    <source>
        <tissue evidence="1">Muscle</tissue>
    </source>
</reference>
<dbReference type="EMBL" id="VSRR010019851">
    <property type="protein sequence ID" value="MPC62600.1"/>
    <property type="molecule type" value="Genomic_DNA"/>
</dbReference>
<gene>
    <name evidence="1" type="ORF">E2C01_056687</name>
</gene>
<proteinExistence type="predicted"/>
<dbReference type="Proteomes" id="UP000324222">
    <property type="component" value="Unassembled WGS sequence"/>
</dbReference>
<accession>A0A5B7GRH9</accession>
<name>A0A5B7GRH9_PORTR</name>
<evidence type="ECO:0000313" key="2">
    <source>
        <dbReference type="Proteomes" id="UP000324222"/>
    </source>
</evidence>
<dbReference type="AlphaFoldDB" id="A0A5B7GRH9"/>
<comment type="caution">
    <text evidence="1">The sequence shown here is derived from an EMBL/GenBank/DDBJ whole genome shotgun (WGS) entry which is preliminary data.</text>
</comment>
<sequence>MATQLSPAPLHQPPITHHLSSSLLYHSHSLLNPSPSSFCPSTRTLFSLSSIMEVLAQR</sequence>
<organism evidence="1 2">
    <name type="scientific">Portunus trituberculatus</name>
    <name type="common">Swimming crab</name>
    <name type="synonym">Neptunus trituberculatus</name>
    <dbReference type="NCBI Taxonomy" id="210409"/>
    <lineage>
        <taxon>Eukaryota</taxon>
        <taxon>Metazoa</taxon>
        <taxon>Ecdysozoa</taxon>
        <taxon>Arthropoda</taxon>
        <taxon>Crustacea</taxon>
        <taxon>Multicrustacea</taxon>
        <taxon>Malacostraca</taxon>
        <taxon>Eumalacostraca</taxon>
        <taxon>Eucarida</taxon>
        <taxon>Decapoda</taxon>
        <taxon>Pleocyemata</taxon>
        <taxon>Brachyura</taxon>
        <taxon>Eubrachyura</taxon>
        <taxon>Portunoidea</taxon>
        <taxon>Portunidae</taxon>
        <taxon>Portuninae</taxon>
        <taxon>Portunus</taxon>
    </lineage>
</organism>
<protein>
    <submittedName>
        <fullName evidence="1">Uncharacterized protein</fullName>
    </submittedName>
</protein>
<evidence type="ECO:0000313" key="1">
    <source>
        <dbReference type="EMBL" id="MPC62600.1"/>
    </source>
</evidence>